<keyword evidence="2" id="KW-1185">Reference proteome</keyword>
<dbReference type="InParanoid" id="Q6BQY9"/>
<protein>
    <submittedName>
        <fullName evidence="1">DEHA2E01254p</fullName>
    </submittedName>
</protein>
<accession>Q6BQY9</accession>
<dbReference type="HOGENOM" id="CLU_3014109_0_0_1"/>
<organism evidence="1 2">
    <name type="scientific">Debaryomyces hansenii (strain ATCC 36239 / CBS 767 / BCRC 21394 / JCM 1990 / NBRC 0083 / IGC 2968)</name>
    <name type="common">Yeast</name>
    <name type="synonym">Torulaspora hansenii</name>
    <dbReference type="NCBI Taxonomy" id="284592"/>
    <lineage>
        <taxon>Eukaryota</taxon>
        <taxon>Fungi</taxon>
        <taxon>Dikarya</taxon>
        <taxon>Ascomycota</taxon>
        <taxon>Saccharomycotina</taxon>
        <taxon>Pichiomycetes</taxon>
        <taxon>Debaryomycetaceae</taxon>
        <taxon>Debaryomyces</taxon>
    </lineage>
</organism>
<dbReference type="InterPro" id="IPR035237">
    <property type="entry name" value="DUF5341"/>
</dbReference>
<reference evidence="1 2" key="1">
    <citation type="journal article" date="2004" name="Nature">
        <title>Genome evolution in yeasts.</title>
        <authorList>
            <consortium name="Genolevures"/>
            <person name="Dujon B."/>
            <person name="Sherman D."/>
            <person name="Fischer G."/>
            <person name="Durrens P."/>
            <person name="Casaregola S."/>
            <person name="Lafontaine I."/>
            <person name="de Montigny J."/>
            <person name="Marck C."/>
            <person name="Neuveglise C."/>
            <person name="Talla E."/>
            <person name="Goffard N."/>
            <person name="Frangeul L."/>
            <person name="Aigle M."/>
            <person name="Anthouard V."/>
            <person name="Babour A."/>
            <person name="Barbe V."/>
            <person name="Barnay S."/>
            <person name="Blanchin S."/>
            <person name="Beckerich J.M."/>
            <person name="Beyne E."/>
            <person name="Bleykasten C."/>
            <person name="Boisrame A."/>
            <person name="Boyer J."/>
            <person name="Cattolico L."/>
            <person name="Confanioleri F."/>
            <person name="de Daruvar A."/>
            <person name="Despons L."/>
            <person name="Fabre E."/>
            <person name="Fairhead C."/>
            <person name="Ferry-Dumazet H."/>
            <person name="Groppi A."/>
            <person name="Hantraye F."/>
            <person name="Hennequin C."/>
            <person name="Jauniaux N."/>
            <person name="Joyet P."/>
            <person name="Kachouri R."/>
            <person name="Kerrest A."/>
            <person name="Koszul R."/>
            <person name="Lemaire M."/>
            <person name="Lesur I."/>
            <person name="Ma L."/>
            <person name="Muller H."/>
            <person name="Nicaud J.M."/>
            <person name="Nikolski M."/>
            <person name="Oztas S."/>
            <person name="Ozier-Kalogeropoulos O."/>
            <person name="Pellenz S."/>
            <person name="Potier S."/>
            <person name="Richard G.F."/>
            <person name="Straub M.L."/>
            <person name="Suleau A."/>
            <person name="Swennene D."/>
            <person name="Tekaia F."/>
            <person name="Wesolowski-Louvel M."/>
            <person name="Westhof E."/>
            <person name="Wirth B."/>
            <person name="Zeniou-Meyer M."/>
            <person name="Zivanovic I."/>
            <person name="Bolotin-Fukuhara M."/>
            <person name="Thierry A."/>
            <person name="Bouchier C."/>
            <person name="Caudron B."/>
            <person name="Scarpelli C."/>
            <person name="Gaillardin C."/>
            <person name="Weissenbach J."/>
            <person name="Wincker P."/>
            <person name="Souciet J.L."/>
        </authorList>
    </citation>
    <scope>NUCLEOTIDE SEQUENCE [LARGE SCALE GENOMIC DNA]</scope>
    <source>
        <strain evidence="2">ATCC 36239 / CBS 767 / BCRC 21394 / JCM 1990 / NBRC 0083 / IGC 2968</strain>
    </source>
</reference>
<dbReference type="RefSeq" id="XP_459381.1">
    <property type="nucleotide sequence ID" value="XM_459381.1"/>
</dbReference>
<dbReference type="VEuPathDB" id="FungiDB:DEHA2E01254g"/>
<dbReference type="Pfam" id="PF17276">
    <property type="entry name" value="DUF5341"/>
    <property type="match status" value="1"/>
</dbReference>
<sequence>MSRDEAIKNNAFHGEMFWNAYGGIGGFCNNDNNDIKIIKTINFINYFLAYNFPYIS</sequence>
<proteinExistence type="predicted"/>
<dbReference type="KEGG" id="dha:DEHA2E01254g"/>
<dbReference type="Proteomes" id="UP000000599">
    <property type="component" value="Chromosome E"/>
</dbReference>
<evidence type="ECO:0000313" key="1">
    <source>
        <dbReference type="EMBL" id="CAG87587.1"/>
    </source>
</evidence>
<evidence type="ECO:0000313" key="2">
    <source>
        <dbReference type="Proteomes" id="UP000000599"/>
    </source>
</evidence>
<dbReference type="EMBL" id="CR382137">
    <property type="protein sequence ID" value="CAG87587.1"/>
    <property type="molecule type" value="Genomic_DNA"/>
</dbReference>
<dbReference type="GeneID" id="2902420"/>
<name>Q6BQY9_DEBHA</name>
<gene>
    <name evidence="1" type="ordered locus">DEHA2E01254g</name>
</gene>
<dbReference type="AlphaFoldDB" id="Q6BQY9"/>